<evidence type="ECO:0000313" key="2">
    <source>
        <dbReference type="Proteomes" id="UP000749646"/>
    </source>
</evidence>
<sequence>MDNTDYSLDVYQGNQPIRNVNCDFFDQILSQKDIFGRILERAMDVKCVVKILKHIDQLERAPTPNGKKFVTSIRKHRNMLHVNPSKDVTMTFFENQCNDRVLFRPELFEELEGEIKALFCGATQRGRDTSPGQEVVAVSLKKMLQFASKNKLRLAPPIVNTMNSTVALSVLLAFYLSVSKLEKGSFKSSYDLSINLISTLTSAKSFKEWQMSTRNAI</sequence>
<protein>
    <submittedName>
        <fullName evidence="1">Uncharacterized protein</fullName>
    </submittedName>
</protein>
<proteinExistence type="predicted"/>
<name>A0A9P6LW52_9FUNG</name>
<feature type="non-terminal residue" evidence="1">
    <location>
        <position position="217"/>
    </location>
</feature>
<comment type="caution">
    <text evidence="1">The sequence shown here is derived from an EMBL/GenBank/DDBJ whole genome shotgun (WGS) entry which is preliminary data.</text>
</comment>
<gene>
    <name evidence="1" type="ORF">BGZ65_010599</name>
</gene>
<dbReference type="OrthoDB" id="10447487at2759"/>
<dbReference type="AlphaFoldDB" id="A0A9P6LW52"/>
<keyword evidence="2" id="KW-1185">Reference proteome</keyword>
<dbReference type="EMBL" id="JAAAHW010007970">
    <property type="protein sequence ID" value="KAF9945578.1"/>
    <property type="molecule type" value="Genomic_DNA"/>
</dbReference>
<dbReference type="Proteomes" id="UP000749646">
    <property type="component" value="Unassembled WGS sequence"/>
</dbReference>
<organism evidence="1 2">
    <name type="scientific">Modicella reniformis</name>
    <dbReference type="NCBI Taxonomy" id="1440133"/>
    <lineage>
        <taxon>Eukaryota</taxon>
        <taxon>Fungi</taxon>
        <taxon>Fungi incertae sedis</taxon>
        <taxon>Mucoromycota</taxon>
        <taxon>Mortierellomycotina</taxon>
        <taxon>Mortierellomycetes</taxon>
        <taxon>Mortierellales</taxon>
        <taxon>Mortierellaceae</taxon>
        <taxon>Modicella</taxon>
    </lineage>
</organism>
<reference evidence="1" key="1">
    <citation type="journal article" date="2020" name="Fungal Divers.">
        <title>Resolving the Mortierellaceae phylogeny through synthesis of multi-gene phylogenetics and phylogenomics.</title>
        <authorList>
            <person name="Vandepol N."/>
            <person name="Liber J."/>
            <person name="Desiro A."/>
            <person name="Na H."/>
            <person name="Kennedy M."/>
            <person name="Barry K."/>
            <person name="Grigoriev I.V."/>
            <person name="Miller A.N."/>
            <person name="O'Donnell K."/>
            <person name="Stajich J.E."/>
            <person name="Bonito G."/>
        </authorList>
    </citation>
    <scope>NUCLEOTIDE SEQUENCE</scope>
    <source>
        <strain evidence="1">MES-2147</strain>
    </source>
</reference>
<evidence type="ECO:0000313" key="1">
    <source>
        <dbReference type="EMBL" id="KAF9945578.1"/>
    </source>
</evidence>
<accession>A0A9P6LW52</accession>